<evidence type="ECO:0000259" key="9">
    <source>
        <dbReference type="Pfam" id="PF00501"/>
    </source>
</evidence>
<evidence type="ECO:0000256" key="4">
    <source>
        <dbReference type="ARBA" id="ARBA00039009"/>
    </source>
</evidence>
<evidence type="ECO:0000313" key="10">
    <source>
        <dbReference type="EMBL" id="CAH1789772.1"/>
    </source>
</evidence>
<feature type="domain" description="AMP-dependent synthetase/ligase" evidence="9">
    <location>
        <begin position="26"/>
        <end position="412"/>
    </location>
</feature>
<comment type="catalytic activity">
    <reaction evidence="6">
        <text>octanoate + ATP + CoA = octanoyl-CoA + AMP + diphosphate</text>
        <dbReference type="Rhea" id="RHEA:33631"/>
        <dbReference type="ChEBI" id="CHEBI:25646"/>
        <dbReference type="ChEBI" id="CHEBI:30616"/>
        <dbReference type="ChEBI" id="CHEBI:33019"/>
        <dbReference type="ChEBI" id="CHEBI:57287"/>
        <dbReference type="ChEBI" id="CHEBI:57386"/>
        <dbReference type="ChEBI" id="CHEBI:456215"/>
    </reaction>
</comment>
<dbReference type="EC" id="6.2.1.2" evidence="4"/>
<reference evidence="10" key="1">
    <citation type="submission" date="2022-03" db="EMBL/GenBank/DDBJ databases">
        <authorList>
            <person name="Martin C."/>
        </authorList>
    </citation>
    <scope>NUCLEOTIDE SEQUENCE</scope>
</reference>
<dbReference type="Proteomes" id="UP000749559">
    <property type="component" value="Unassembled WGS sequence"/>
</dbReference>
<dbReference type="EMBL" id="CAIIXF020000007">
    <property type="protein sequence ID" value="CAH1789772.1"/>
    <property type="molecule type" value="Genomic_DNA"/>
</dbReference>
<dbReference type="InterPro" id="IPR000873">
    <property type="entry name" value="AMP-dep_synth/lig_dom"/>
</dbReference>
<dbReference type="PANTHER" id="PTHR43201">
    <property type="entry name" value="ACYL-COA SYNTHETASE"/>
    <property type="match status" value="1"/>
</dbReference>
<dbReference type="AlphaFoldDB" id="A0A8J1TT46"/>
<evidence type="ECO:0000256" key="6">
    <source>
        <dbReference type="ARBA" id="ARBA00047319"/>
    </source>
</evidence>
<sequence>MLTTSFCEGPTDKLLLDLTMGGALDYAVTHFPERTAFIYPFEIAALTYKQLHTKVCHVAAALLSRGLRPGDQVVLWTDVHCMELEVFSHAVTYAGLILVGVFLIDIEDVLLNFSCKAIIFPNFTWEYTNRESRLGRILGTTAASITDHETNTDSTASIAILPNKTSGKGTFLSFKTLLDEGVTQQSHLSKVKKTIRADDVAVIMLTSGTTGKPKGVTSTHSSMVNNGYFIGDRLHYSSKEHRICSLMQRYDDIGLVEAMCAFMHGATIVNPERNYDVEDITSVMQVIQNERCTAVHGFPSHFVNIISDPAFTMYDFKAVHTGFTCAAPMFSRKMLEILTKFTPDLVPGFGTTETKRNIQGFVTDSRIKRADTIGYPMPHTKVKIIDQESNIVPIGSAGELCLYSYSTMVKYWNQPEKTSKAIDDEGWYHTGLTLSLTPTPNPNPNTTPNPNYSLTLSQSLTPTPNPNPNTIPNPNYSLTLSQSLTPNHNPNTTPNPNYSLTLSQSLTLTPYSNLNITPNPNYSLTLSQSLTLAPNPNPNTTPNPNYSLTLSQSLTLTPTLPLALSIA</sequence>
<feature type="region of interest" description="Disordered" evidence="8">
    <location>
        <begin position="433"/>
        <end position="497"/>
    </location>
</feature>
<evidence type="ECO:0000256" key="2">
    <source>
        <dbReference type="ARBA" id="ARBA00022598"/>
    </source>
</evidence>
<dbReference type="InterPro" id="IPR042099">
    <property type="entry name" value="ANL_N_sf"/>
</dbReference>
<evidence type="ECO:0000256" key="3">
    <source>
        <dbReference type="ARBA" id="ARBA00037247"/>
    </source>
</evidence>
<dbReference type="OrthoDB" id="10253115at2759"/>
<comment type="similarity">
    <text evidence="1">Belongs to the ATP-dependent AMP-binding enzyme family.</text>
</comment>
<dbReference type="GO" id="GO:0006631">
    <property type="term" value="P:fatty acid metabolic process"/>
    <property type="evidence" value="ECO:0007669"/>
    <property type="project" value="TreeGrafter"/>
</dbReference>
<accession>A0A8J1TT46</accession>
<proteinExistence type="inferred from homology"/>
<name>A0A8J1TT46_OWEFU</name>
<evidence type="ECO:0000256" key="5">
    <source>
        <dbReference type="ARBA" id="ARBA00039638"/>
    </source>
</evidence>
<dbReference type="PROSITE" id="PS00455">
    <property type="entry name" value="AMP_BINDING"/>
    <property type="match status" value="1"/>
</dbReference>
<evidence type="ECO:0000256" key="1">
    <source>
        <dbReference type="ARBA" id="ARBA00006432"/>
    </source>
</evidence>
<comment type="function">
    <text evidence="3">Acyl-CoA synthases catalyze the initial reaction in fatty acid metabolism, by forming a thioester with CoA. Has some preference toward medium-chain substrates. Plays a role in adipocyte differentiation.</text>
</comment>
<evidence type="ECO:0000256" key="8">
    <source>
        <dbReference type="SAM" id="MobiDB-lite"/>
    </source>
</evidence>
<dbReference type="SUPFAM" id="SSF56801">
    <property type="entry name" value="Acetyl-CoA synthetase-like"/>
    <property type="match status" value="1"/>
</dbReference>
<dbReference type="PANTHER" id="PTHR43201:SF5">
    <property type="entry name" value="MEDIUM-CHAIN ACYL-COA LIGASE ACSF2, MITOCHONDRIAL"/>
    <property type="match status" value="1"/>
</dbReference>
<dbReference type="Gene3D" id="3.40.50.12780">
    <property type="entry name" value="N-terminal domain of ligase-like"/>
    <property type="match status" value="1"/>
</dbReference>
<evidence type="ECO:0000313" key="11">
    <source>
        <dbReference type="Proteomes" id="UP000749559"/>
    </source>
</evidence>
<organism evidence="10 11">
    <name type="scientific">Owenia fusiformis</name>
    <name type="common">Polychaete worm</name>
    <dbReference type="NCBI Taxonomy" id="6347"/>
    <lineage>
        <taxon>Eukaryota</taxon>
        <taxon>Metazoa</taxon>
        <taxon>Spiralia</taxon>
        <taxon>Lophotrochozoa</taxon>
        <taxon>Annelida</taxon>
        <taxon>Polychaeta</taxon>
        <taxon>Sedentaria</taxon>
        <taxon>Canalipalpata</taxon>
        <taxon>Sabellida</taxon>
        <taxon>Oweniida</taxon>
        <taxon>Oweniidae</taxon>
        <taxon>Owenia</taxon>
    </lineage>
</organism>
<evidence type="ECO:0000256" key="7">
    <source>
        <dbReference type="ARBA" id="ARBA00048277"/>
    </source>
</evidence>
<dbReference type="Pfam" id="PF00501">
    <property type="entry name" value="AMP-binding"/>
    <property type="match status" value="1"/>
</dbReference>
<dbReference type="GO" id="GO:0031956">
    <property type="term" value="F:medium-chain fatty acid-CoA ligase activity"/>
    <property type="evidence" value="ECO:0007669"/>
    <property type="project" value="UniProtKB-EC"/>
</dbReference>
<feature type="compositionally biased region" description="Low complexity" evidence="8">
    <location>
        <begin position="485"/>
        <end position="497"/>
    </location>
</feature>
<keyword evidence="2" id="KW-0436">Ligase</keyword>
<dbReference type="InterPro" id="IPR020845">
    <property type="entry name" value="AMP-binding_CS"/>
</dbReference>
<protein>
    <recommendedName>
        <fullName evidence="5">Medium-chain acyl-CoA ligase ACSF2, mitochondrial</fullName>
        <ecNumber evidence="4">6.2.1.2</ecNumber>
    </recommendedName>
</protein>
<keyword evidence="11" id="KW-1185">Reference proteome</keyword>
<comment type="caution">
    <text evidence="10">The sequence shown here is derived from an EMBL/GenBank/DDBJ whole genome shotgun (WGS) entry which is preliminary data.</text>
</comment>
<gene>
    <name evidence="10" type="ORF">OFUS_LOCUS15076</name>
</gene>
<comment type="catalytic activity">
    <reaction evidence="7">
        <text>a medium-chain fatty acid + ATP + CoA = a medium-chain fatty acyl-CoA + AMP + diphosphate</text>
        <dbReference type="Rhea" id="RHEA:48340"/>
        <dbReference type="ChEBI" id="CHEBI:30616"/>
        <dbReference type="ChEBI" id="CHEBI:33019"/>
        <dbReference type="ChEBI" id="CHEBI:57287"/>
        <dbReference type="ChEBI" id="CHEBI:59558"/>
        <dbReference type="ChEBI" id="CHEBI:90546"/>
        <dbReference type="ChEBI" id="CHEBI:456215"/>
        <dbReference type="EC" id="6.2.1.2"/>
    </reaction>
</comment>